<evidence type="ECO:0000256" key="1">
    <source>
        <dbReference type="ARBA" id="ARBA00006987"/>
    </source>
</evidence>
<evidence type="ECO:0000313" key="3">
    <source>
        <dbReference type="EMBL" id="NGM20826.1"/>
    </source>
</evidence>
<dbReference type="Pfam" id="PF03401">
    <property type="entry name" value="TctC"/>
    <property type="match status" value="1"/>
</dbReference>
<protein>
    <submittedName>
        <fullName evidence="3">Tripartite tricarboxylate transporter substrate binding protein</fullName>
    </submittedName>
</protein>
<keyword evidence="2" id="KW-0732">Signal</keyword>
<proteinExistence type="inferred from homology"/>
<accession>A0A6M1LKH1</accession>
<dbReference type="EMBL" id="JAAIKB010000004">
    <property type="protein sequence ID" value="NGM20826.1"/>
    <property type="molecule type" value="Genomic_DNA"/>
</dbReference>
<feature type="chain" id="PRO_5026888043" evidence="2">
    <location>
        <begin position="30"/>
        <end position="327"/>
    </location>
</feature>
<dbReference type="Gene3D" id="3.40.190.150">
    <property type="entry name" value="Bordetella uptake gene, domain 1"/>
    <property type="match status" value="1"/>
</dbReference>
<dbReference type="Proteomes" id="UP000475385">
    <property type="component" value="Unassembled WGS sequence"/>
</dbReference>
<dbReference type="CDD" id="cd07012">
    <property type="entry name" value="PBP2_Bug_TTT"/>
    <property type="match status" value="1"/>
</dbReference>
<evidence type="ECO:0000313" key="4">
    <source>
        <dbReference type="Proteomes" id="UP000475385"/>
    </source>
</evidence>
<feature type="signal peptide" evidence="2">
    <location>
        <begin position="1"/>
        <end position="29"/>
    </location>
</feature>
<dbReference type="PIRSF" id="PIRSF017082">
    <property type="entry name" value="YflP"/>
    <property type="match status" value="1"/>
</dbReference>
<organism evidence="3 4">
    <name type="scientific">Falsiroseomonas algicola</name>
    <dbReference type="NCBI Taxonomy" id="2716930"/>
    <lineage>
        <taxon>Bacteria</taxon>
        <taxon>Pseudomonadati</taxon>
        <taxon>Pseudomonadota</taxon>
        <taxon>Alphaproteobacteria</taxon>
        <taxon>Acetobacterales</taxon>
        <taxon>Roseomonadaceae</taxon>
        <taxon>Falsiroseomonas</taxon>
    </lineage>
</organism>
<dbReference type="Gene3D" id="3.40.190.10">
    <property type="entry name" value="Periplasmic binding protein-like II"/>
    <property type="match status" value="1"/>
</dbReference>
<dbReference type="AlphaFoldDB" id="A0A6M1LKH1"/>
<comment type="caution">
    <text evidence="3">The sequence shown here is derived from an EMBL/GenBank/DDBJ whole genome shotgun (WGS) entry which is preliminary data.</text>
</comment>
<dbReference type="PANTHER" id="PTHR42928:SF5">
    <property type="entry name" value="BLR1237 PROTEIN"/>
    <property type="match status" value="1"/>
</dbReference>
<dbReference type="InterPro" id="IPR006311">
    <property type="entry name" value="TAT_signal"/>
</dbReference>
<sequence length="327" mass="34057">MSSITRRQLGSAGLGAALVAATRPASAQAWPTRPVTIIVPWPAGGSTDVLARSVAQNFGARFGQPFVVDNRSGANGNIGAAAVARAAPDGHTLMISTNGPITNNTLLYRSMPFNPTTDLTPIALLAELPIVLAARSQMPYRDVQGLIAHAKANPDKINCGTPPLGSAAHLAIELLMHRAGIRLNLVPYRGSAPLTNDLLGGAVDMGIDLVTTYLPHIQAGTLRALGVTATEAIPQLPNVPPVQAQGVPEYRATGFISILGPANLPEEITGRLNAASNAYLALEETKALLPPLGLTALGGSPTDLTRRMAAEIVQWRPIIQAANISVD</sequence>
<dbReference type="RefSeq" id="WP_164694724.1">
    <property type="nucleotide sequence ID" value="NZ_JAAIKB010000004.1"/>
</dbReference>
<dbReference type="InterPro" id="IPR005064">
    <property type="entry name" value="BUG"/>
</dbReference>
<reference evidence="3 4" key="2">
    <citation type="submission" date="2020-03" db="EMBL/GenBank/DDBJ databases">
        <title>Roseomonas stagni sp. nov., isolated from pond water in Japan.</title>
        <authorList>
            <person name="Furuhata K."/>
            <person name="Miyamoto H."/>
            <person name="Goto K."/>
        </authorList>
    </citation>
    <scope>NUCLEOTIDE SEQUENCE [LARGE SCALE GENOMIC DNA]</scope>
    <source>
        <strain evidence="3 4">PeD5</strain>
    </source>
</reference>
<dbReference type="InterPro" id="IPR042100">
    <property type="entry name" value="Bug_dom1"/>
</dbReference>
<evidence type="ECO:0000256" key="2">
    <source>
        <dbReference type="SAM" id="SignalP"/>
    </source>
</evidence>
<comment type="similarity">
    <text evidence="1">Belongs to the UPF0065 (bug) family.</text>
</comment>
<name>A0A6M1LKH1_9PROT</name>
<gene>
    <name evidence="3" type="ORF">G3576_12445</name>
</gene>
<dbReference type="PROSITE" id="PS51318">
    <property type="entry name" value="TAT"/>
    <property type="match status" value="1"/>
</dbReference>
<dbReference type="SUPFAM" id="SSF53850">
    <property type="entry name" value="Periplasmic binding protein-like II"/>
    <property type="match status" value="1"/>
</dbReference>
<keyword evidence="4" id="KW-1185">Reference proteome</keyword>
<dbReference type="PANTHER" id="PTHR42928">
    <property type="entry name" value="TRICARBOXYLATE-BINDING PROTEIN"/>
    <property type="match status" value="1"/>
</dbReference>
<reference evidence="3 4" key="1">
    <citation type="submission" date="2020-02" db="EMBL/GenBank/DDBJ databases">
        <authorList>
            <person name="Kim H.M."/>
            <person name="Jeon C.O."/>
        </authorList>
    </citation>
    <scope>NUCLEOTIDE SEQUENCE [LARGE SCALE GENOMIC DNA]</scope>
    <source>
        <strain evidence="3 4">PeD5</strain>
    </source>
</reference>